<keyword evidence="12" id="KW-1185">Reference proteome</keyword>
<dbReference type="GO" id="GO:0015036">
    <property type="term" value="F:disulfide oxidoreductase activity"/>
    <property type="evidence" value="ECO:0007669"/>
    <property type="project" value="UniProtKB-ARBA"/>
</dbReference>
<dbReference type="PANTHER" id="PTHR35891:SF2">
    <property type="entry name" value="THIOL:DISULFIDE INTERCHANGE PROTEIN DSBA"/>
    <property type="match status" value="1"/>
</dbReference>
<keyword evidence="4 7" id="KW-0574">Periplasm</keyword>
<feature type="domain" description="Thioredoxin" evidence="10">
    <location>
        <begin position="6"/>
        <end position="205"/>
    </location>
</feature>
<dbReference type="PIRSF" id="PIRSF001488">
    <property type="entry name" value="Tdi_protein"/>
    <property type="match status" value="1"/>
</dbReference>
<evidence type="ECO:0000256" key="8">
    <source>
        <dbReference type="PIRSR" id="PIRSR001488-1"/>
    </source>
</evidence>
<dbReference type="SUPFAM" id="SSF52833">
    <property type="entry name" value="Thioredoxin-like"/>
    <property type="match status" value="1"/>
</dbReference>
<dbReference type="CDD" id="cd03019">
    <property type="entry name" value="DsbA_DsbA"/>
    <property type="match status" value="1"/>
</dbReference>
<comment type="caution">
    <text evidence="11">The sequence shown here is derived from an EMBL/GenBank/DDBJ whole genome shotgun (WGS) entry which is preliminary data.</text>
</comment>
<dbReference type="AlphaFoldDB" id="A0A939DNB0"/>
<dbReference type="GO" id="GO:0042597">
    <property type="term" value="C:periplasmic space"/>
    <property type="evidence" value="ECO:0007669"/>
    <property type="project" value="UniProtKB-SubCell"/>
</dbReference>
<proteinExistence type="inferred from homology"/>
<evidence type="ECO:0000256" key="2">
    <source>
        <dbReference type="ARBA" id="ARBA00005791"/>
    </source>
</evidence>
<evidence type="ECO:0000256" key="3">
    <source>
        <dbReference type="ARBA" id="ARBA00022729"/>
    </source>
</evidence>
<comment type="subcellular location">
    <subcellularLocation>
        <location evidence="1 7">Periplasm</location>
    </subcellularLocation>
</comment>
<dbReference type="InterPro" id="IPR036249">
    <property type="entry name" value="Thioredoxin-like_sf"/>
</dbReference>
<sequence>MKKLLSLFLLSLTSFTLQAVEWQEDVHYEVIADKASAKPQVMEFFSFWCPACNAVEPIVKQMQSRLEAQGVRFDKVHVNFMHFATPETQEAATRAMMIGKVLKREGELNQAIFDRIHKQRGHIVSEQDLQAVFSASGVSTEEYGKMRDSFGVNSLTAKNNKWIDEYRSKLTRGVPAFIVNGKYRATFTRDMTPDQVIELVVWLAGQK</sequence>
<evidence type="ECO:0000256" key="9">
    <source>
        <dbReference type="SAM" id="SignalP"/>
    </source>
</evidence>
<dbReference type="Pfam" id="PF01323">
    <property type="entry name" value="DSBA"/>
    <property type="match status" value="1"/>
</dbReference>
<evidence type="ECO:0000256" key="7">
    <source>
        <dbReference type="PIRNR" id="PIRNR001488"/>
    </source>
</evidence>
<protein>
    <recommendedName>
        <fullName evidence="7">Thiol:disulfide interchange protein</fullName>
    </recommendedName>
</protein>
<feature type="chain" id="PRO_5038038715" description="Thiol:disulfide interchange protein" evidence="9">
    <location>
        <begin position="20"/>
        <end position="207"/>
    </location>
</feature>
<accession>A0A939DNB0</accession>
<gene>
    <name evidence="11" type="ORF">J0A66_10940</name>
</gene>
<dbReference type="InterPro" id="IPR023205">
    <property type="entry name" value="DsbA/DsbL"/>
</dbReference>
<feature type="disulfide bond" description="Redox-active" evidence="8">
    <location>
        <begin position="49"/>
        <end position="52"/>
    </location>
</feature>
<dbReference type="Proteomes" id="UP000664654">
    <property type="component" value="Unassembled WGS sequence"/>
</dbReference>
<dbReference type="PROSITE" id="PS00194">
    <property type="entry name" value="THIOREDOXIN_1"/>
    <property type="match status" value="1"/>
</dbReference>
<evidence type="ECO:0000256" key="4">
    <source>
        <dbReference type="ARBA" id="ARBA00022764"/>
    </source>
</evidence>
<feature type="signal peptide" evidence="9">
    <location>
        <begin position="1"/>
        <end position="19"/>
    </location>
</feature>
<evidence type="ECO:0000256" key="1">
    <source>
        <dbReference type="ARBA" id="ARBA00004418"/>
    </source>
</evidence>
<evidence type="ECO:0000313" key="11">
    <source>
        <dbReference type="EMBL" id="MBN7825740.1"/>
    </source>
</evidence>
<evidence type="ECO:0000313" key="12">
    <source>
        <dbReference type="Proteomes" id="UP000664654"/>
    </source>
</evidence>
<dbReference type="InterPro" id="IPR050824">
    <property type="entry name" value="Thiol_disulfide_DsbA"/>
</dbReference>
<dbReference type="EMBL" id="JAFKCV010000005">
    <property type="protein sequence ID" value="MBN7825740.1"/>
    <property type="molecule type" value="Genomic_DNA"/>
</dbReference>
<evidence type="ECO:0000256" key="5">
    <source>
        <dbReference type="ARBA" id="ARBA00023157"/>
    </source>
</evidence>
<name>A0A939DNB0_9ALTE</name>
<evidence type="ECO:0000259" key="10">
    <source>
        <dbReference type="PROSITE" id="PS51352"/>
    </source>
</evidence>
<reference evidence="11" key="1">
    <citation type="submission" date="2021-03" db="EMBL/GenBank/DDBJ databases">
        <title>novel species isolated from a fishpond in China.</title>
        <authorList>
            <person name="Lu H."/>
            <person name="Cai Z."/>
        </authorList>
    </citation>
    <scope>NUCLEOTIDE SEQUENCE</scope>
    <source>
        <strain evidence="11">JCM 30855</strain>
    </source>
</reference>
<dbReference type="InterPro" id="IPR017937">
    <property type="entry name" value="Thioredoxin_CS"/>
</dbReference>
<evidence type="ECO:0000256" key="6">
    <source>
        <dbReference type="ARBA" id="ARBA00023284"/>
    </source>
</evidence>
<organism evidence="11 12">
    <name type="scientific">Bowmanella dokdonensis</name>
    <dbReference type="NCBI Taxonomy" id="751969"/>
    <lineage>
        <taxon>Bacteria</taxon>
        <taxon>Pseudomonadati</taxon>
        <taxon>Pseudomonadota</taxon>
        <taxon>Gammaproteobacteria</taxon>
        <taxon>Alteromonadales</taxon>
        <taxon>Alteromonadaceae</taxon>
        <taxon>Bowmanella</taxon>
    </lineage>
</organism>
<keyword evidence="6" id="KW-0676">Redox-active center</keyword>
<dbReference type="InterPro" id="IPR001853">
    <property type="entry name" value="DSBA-like_thioredoxin_dom"/>
</dbReference>
<dbReference type="InterPro" id="IPR013766">
    <property type="entry name" value="Thioredoxin_domain"/>
</dbReference>
<dbReference type="Gene3D" id="3.40.30.10">
    <property type="entry name" value="Glutaredoxin"/>
    <property type="match status" value="1"/>
</dbReference>
<dbReference type="RefSeq" id="WP_206573853.1">
    <property type="nucleotide sequence ID" value="NZ_JAFKCV010000005.1"/>
</dbReference>
<keyword evidence="3 9" id="KW-0732">Signal</keyword>
<dbReference type="PROSITE" id="PS51352">
    <property type="entry name" value="THIOREDOXIN_2"/>
    <property type="match status" value="1"/>
</dbReference>
<keyword evidence="5 7" id="KW-1015">Disulfide bond</keyword>
<dbReference type="PANTHER" id="PTHR35891">
    <property type="entry name" value="THIOL:DISULFIDE INTERCHANGE PROTEIN DSBA"/>
    <property type="match status" value="1"/>
</dbReference>
<comment type="similarity">
    <text evidence="2">Belongs to the thioredoxin family. DsbA subfamily.</text>
</comment>